<name>A0A8J5QEW4_9ASCO</name>
<evidence type="ECO:0000313" key="1">
    <source>
        <dbReference type="EMBL" id="KAG7663261.1"/>
    </source>
</evidence>
<proteinExistence type="predicted"/>
<comment type="caution">
    <text evidence="1">The sequence shown here is derived from an EMBL/GenBank/DDBJ whole genome shotgun (WGS) entry which is preliminary data.</text>
</comment>
<evidence type="ECO:0000313" key="2">
    <source>
        <dbReference type="Proteomes" id="UP000694255"/>
    </source>
</evidence>
<accession>A0A8J5QEW4</accession>
<sequence length="285" mass="33353">MLWILQFPPEIIQLIFDGIPLPYLREYLNVDQIGQYAFNSYYASISICDFRDVSDGWTALTTHEDLLGEEDVFSRTYNSNHVYGSLKFPTTEDLYSPRKQWRAPVVYFMNLAEFLDFSKADPRFFPRWLEFERPRDFTMFQAFHPDMISKIERIHIHADLRIDCASEIKDDIACQCRLLQNFPRSLNYLELDECSVSSYEYVFAGFSITHLKLNDVRIGPDDMEFLPTSVKYLTLTNSLILDEEEDSLVLKSPPNLIQLVIANFREDTIVCEVDLSALTKLRYVQ</sequence>
<gene>
    <name evidence="1" type="ORF">J8A68_003175</name>
</gene>
<dbReference type="AlphaFoldDB" id="A0A8J5QEW4"/>
<dbReference type="GeneID" id="73469976"/>
<keyword evidence="2" id="KW-1185">Reference proteome</keyword>
<reference evidence="1 2" key="1">
    <citation type="journal article" date="2021" name="DNA Res.">
        <title>Genome analysis of Candida subhashii reveals its hybrid nature and dual mitochondrial genome conformations.</title>
        <authorList>
            <person name="Mixao V."/>
            <person name="Hegedusova E."/>
            <person name="Saus E."/>
            <person name="Pryszcz L.P."/>
            <person name="Cillingova A."/>
            <person name="Nosek J."/>
            <person name="Gabaldon T."/>
        </authorList>
    </citation>
    <scope>NUCLEOTIDE SEQUENCE [LARGE SCALE GENOMIC DNA]</scope>
    <source>
        <strain evidence="1 2">CBS 10753</strain>
    </source>
</reference>
<organism evidence="1 2">
    <name type="scientific">[Candida] subhashii</name>
    <dbReference type="NCBI Taxonomy" id="561895"/>
    <lineage>
        <taxon>Eukaryota</taxon>
        <taxon>Fungi</taxon>
        <taxon>Dikarya</taxon>
        <taxon>Ascomycota</taxon>
        <taxon>Saccharomycotina</taxon>
        <taxon>Pichiomycetes</taxon>
        <taxon>Debaryomycetaceae</taxon>
        <taxon>Spathaspora</taxon>
    </lineage>
</organism>
<protein>
    <submittedName>
        <fullName evidence="1">Uncharacterized protein</fullName>
    </submittedName>
</protein>
<dbReference type="Proteomes" id="UP000694255">
    <property type="component" value="Unassembled WGS sequence"/>
</dbReference>
<dbReference type="RefSeq" id="XP_049263493.1">
    <property type="nucleotide sequence ID" value="XM_049407003.1"/>
</dbReference>
<feature type="non-terminal residue" evidence="1">
    <location>
        <position position="1"/>
    </location>
</feature>
<dbReference type="EMBL" id="JAGSYN010000141">
    <property type="protein sequence ID" value="KAG7663261.1"/>
    <property type="molecule type" value="Genomic_DNA"/>
</dbReference>